<dbReference type="InterPro" id="IPR046350">
    <property type="entry name" value="Cystatin_sf"/>
</dbReference>
<dbReference type="EMBL" id="HBUF01221948">
    <property type="protein sequence ID" value="CAG6669766.1"/>
    <property type="molecule type" value="Transcribed_RNA"/>
</dbReference>
<protein>
    <recommendedName>
        <fullName evidence="2">Cystatin domain-containing protein</fullName>
    </recommendedName>
</protein>
<reference evidence="3" key="1">
    <citation type="submission" date="2021-05" db="EMBL/GenBank/DDBJ databases">
        <authorList>
            <person name="Alioto T."/>
            <person name="Alioto T."/>
            <person name="Gomez Garrido J."/>
        </authorList>
    </citation>
    <scope>NUCLEOTIDE SEQUENCE</scope>
</reference>
<keyword evidence="1" id="KW-0732">Signal</keyword>
<dbReference type="Gene3D" id="3.10.450.10">
    <property type="match status" value="1"/>
</dbReference>
<dbReference type="AlphaFoldDB" id="A0A8D9ANX5"/>
<feature type="chain" id="PRO_5035703887" description="Cystatin domain-containing protein" evidence="1">
    <location>
        <begin position="26"/>
        <end position="277"/>
    </location>
</feature>
<dbReference type="InterPro" id="IPR000010">
    <property type="entry name" value="Cystatin_dom"/>
</dbReference>
<dbReference type="EMBL" id="HBUF01221950">
    <property type="protein sequence ID" value="CAG6669770.1"/>
    <property type="molecule type" value="Transcribed_RNA"/>
</dbReference>
<accession>A0A8D9ANX5</accession>
<feature type="signal peptide" evidence="1">
    <location>
        <begin position="1"/>
        <end position="25"/>
    </location>
</feature>
<proteinExistence type="predicted"/>
<dbReference type="CDD" id="cd00042">
    <property type="entry name" value="CY"/>
    <property type="match status" value="1"/>
</dbReference>
<evidence type="ECO:0000256" key="1">
    <source>
        <dbReference type="SAM" id="SignalP"/>
    </source>
</evidence>
<sequence length="277" mass="31194">MIHKMRTCFLISTVELLYLISFTRSNIVPDQRDSLGFINQAVQNNALPIQLSRDLQSRAIQTVQITMDVRETNPDKTQDRFLRFSIAPDCKHPNGCPDEIYSCSMGFLIDTNSHMKVNYSECKKHNHLNNNQFIDGQNNRKKRGIDSSRLFTIPVPGNEMPQVTEMANFAMQTLDQIDVDGNKRKVVGVIDAKKQLTPDGSGIMYYLDVNTQDTQCAEDLPGDEPSYPSLPDDCLDKTIGQVKMCKITLLRSWVPNSSPVNAHVVKSECGPPDDAER</sequence>
<organism evidence="3">
    <name type="scientific">Cacopsylla melanoneura</name>
    <dbReference type="NCBI Taxonomy" id="428564"/>
    <lineage>
        <taxon>Eukaryota</taxon>
        <taxon>Metazoa</taxon>
        <taxon>Ecdysozoa</taxon>
        <taxon>Arthropoda</taxon>
        <taxon>Hexapoda</taxon>
        <taxon>Insecta</taxon>
        <taxon>Pterygota</taxon>
        <taxon>Neoptera</taxon>
        <taxon>Paraneoptera</taxon>
        <taxon>Hemiptera</taxon>
        <taxon>Sternorrhyncha</taxon>
        <taxon>Psylloidea</taxon>
        <taxon>Psyllidae</taxon>
        <taxon>Psyllinae</taxon>
        <taxon>Cacopsylla</taxon>
    </lineage>
</organism>
<dbReference type="GO" id="GO:0004869">
    <property type="term" value="F:cysteine-type endopeptidase inhibitor activity"/>
    <property type="evidence" value="ECO:0007669"/>
    <property type="project" value="InterPro"/>
</dbReference>
<evidence type="ECO:0000259" key="2">
    <source>
        <dbReference type="Pfam" id="PF00031"/>
    </source>
</evidence>
<dbReference type="EMBL" id="HBUF01082235">
    <property type="protein sequence ID" value="CAG6633279.1"/>
    <property type="molecule type" value="Transcribed_RNA"/>
</dbReference>
<dbReference type="EMBL" id="HBUF01575966">
    <property type="protein sequence ID" value="CAG6768324.1"/>
    <property type="molecule type" value="Transcribed_RNA"/>
</dbReference>
<dbReference type="EMBL" id="HBUF01575967">
    <property type="protein sequence ID" value="CAG6768325.1"/>
    <property type="molecule type" value="Transcribed_RNA"/>
</dbReference>
<evidence type="ECO:0000313" key="3">
    <source>
        <dbReference type="EMBL" id="CAG6768325.1"/>
    </source>
</evidence>
<name>A0A8D9ANX5_9HEMI</name>
<dbReference type="EMBL" id="HBUF01422072">
    <property type="protein sequence ID" value="CAG6740939.1"/>
    <property type="molecule type" value="Transcribed_RNA"/>
</dbReference>
<dbReference type="SUPFAM" id="SSF54403">
    <property type="entry name" value="Cystatin/monellin"/>
    <property type="match status" value="1"/>
</dbReference>
<dbReference type="EMBL" id="HBUF01221949">
    <property type="protein sequence ID" value="CAG6669768.1"/>
    <property type="molecule type" value="Transcribed_RNA"/>
</dbReference>
<dbReference type="Pfam" id="PF00031">
    <property type="entry name" value="Cystatin"/>
    <property type="match status" value="1"/>
</dbReference>
<feature type="domain" description="Cystatin" evidence="2">
    <location>
        <begin position="155"/>
        <end position="217"/>
    </location>
</feature>